<evidence type="ECO:0000313" key="2">
    <source>
        <dbReference type="Proteomes" id="UP000199026"/>
    </source>
</evidence>
<proteinExistence type="predicted"/>
<gene>
    <name evidence="1" type="ORF">SAMN05444486_101269</name>
</gene>
<dbReference type="AlphaFoldDB" id="A0A1H3H9X4"/>
<sequence>MTELVMRPPEQVMTLSRLGSLHQCRLSFMRQLLRRMRRENWQISRPGFEINIRGEGVAVYTAKGPQRSYSLIAFAHDLPDEMRSDRVIATAWDATFTLFDGTPTPDDVERLRANVPLQEAGRVSNKELSLSRANRSARLWNYVVDCLAKGEQPEAEELTNVGYLMRTTAVYGSGKFGASDRAFVAARPEFEPPFQVEMLSVYLTRAFVADLIEHMAALKAPDKAVSLKPSLRRSLGIGNSTGLGMAPFLVNHPRLLNNWITAREYALAKIRALPDASVADIGAFKAAFEKACGSVALWKSDHPIQQAKLAALRKDITALQAKLVDFTGAASQPWNALYLWSESALSEEGQELLVSLLMEPQSALLEGLGACMQADEHALFRIDGAMPLSDLKALIQTHYAWALATDWQSHEASARLWYVSEAKLEPRLGERFEEPLEPYEQPLAPGRDASLLFAALENTTHKTVAAFLAAHPEHRHIVRRVQMAPSHPYGEIRDNTISASMKPIDMLRAKLSFFGATHFDPRSDRWVRINMFRGAPYPNELVEEQGDTWVYGATP</sequence>
<dbReference type="OrthoDB" id="4891072at2"/>
<dbReference type="STRING" id="576131.SAMN05444486_101269"/>
<protein>
    <submittedName>
        <fullName evidence="1">Uncharacterized protein</fullName>
    </submittedName>
</protein>
<evidence type="ECO:0000313" key="1">
    <source>
        <dbReference type="EMBL" id="SDY11584.1"/>
    </source>
</evidence>
<reference evidence="1 2" key="1">
    <citation type="submission" date="2016-10" db="EMBL/GenBank/DDBJ databases">
        <authorList>
            <person name="de Groot N.N."/>
        </authorList>
    </citation>
    <scope>NUCLEOTIDE SEQUENCE [LARGE SCALE GENOMIC DNA]</scope>
    <source>
        <strain evidence="1 2">DSM 24677</strain>
    </source>
</reference>
<keyword evidence="2" id="KW-1185">Reference proteome</keyword>
<dbReference type="Proteomes" id="UP000199026">
    <property type="component" value="Unassembled WGS sequence"/>
</dbReference>
<name>A0A1H3H9X4_9RHOB</name>
<dbReference type="GeneID" id="78123076"/>
<organism evidence="1 2">
    <name type="scientific">Lentibacter algarum</name>
    <dbReference type="NCBI Taxonomy" id="576131"/>
    <lineage>
        <taxon>Bacteria</taxon>
        <taxon>Pseudomonadati</taxon>
        <taxon>Pseudomonadota</taxon>
        <taxon>Alphaproteobacteria</taxon>
        <taxon>Rhodobacterales</taxon>
        <taxon>Roseobacteraceae</taxon>
        <taxon>Lentibacter</taxon>
    </lineage>
</organism>
<dbReference type="EMBL" id="FNPR01000001">
    <property type="protein sequence ID" value="SDY11584.1"/>
    <property type="molecule type" value="Genomic_DNA"/>
</dbReference>
<dbReference type="RefSeq" id="WP_089887213.1">
    <property type="nucleotide sequence ID" value="NZ_FNPR01000001.1"/>
</dbReference>
<accession>A0A1H3H9X4</accession>